<evidence type="ECO:0000313" key="1">
    <source>
        <dbReference type="EMBL" id="GFD39237.1"/>
    </source>
</evidence>
<organism evidence="1">
    <name type="scientific">Tanacetum cinerariifolium</name>
    <name type="common">Dalmatian daisy</name>
    <name type="synonym">Chrysanthemum cinerariifolium</name>
    <dbReference type="NCBI Taxonomy" id="118510"/>
    <lineage>
        <taxon>Eukaryota</taxon>
        <taxon>Viridiplantae</taxon>
        <taxon>Streptophyta</taxon>
        <taxon>Embryophyta</taxon>
        <taxon>Tracheophyta</taxon>
        <taxon>Spermatophyta</taxon>
        <taxon>Magnoliopsida</taxon>
        <taxon>eudicotyledons</taxon>
        <taxon>Gunneridae</taxon>
        <taxon>Pentapetalae</taxon>
        <taxon>asterids</taxon>
        <taxon>campanulids</taxon>
        <taxon>Asterales</taxon>
        <taxon>Asteraceae</taxon>
        <taxon>Asteroideae</taxon>
        <taxon>Anthemideae</taxon>
        <taxon>Anthemidinae</taxon>
        <taxon>Tanacetum</taxon>
    </lineage>
</organism>
<name>A0A699VVH8_TANCI</name>
<accession>A0A699VVH8</accession>
<reference evidence="1" key="1">
    <citation type="journal article" date="2019" name="Sci. Rep.">
        <title>Draft genome of Tanacetum cinerariifolium, the natural source of mosquito coil.</title>
        <authorList>
            <person name="Yamashiro T."/>
            <person name="Shiraishi A."/>
            <person name="Satake H."/>
            <person name="Nakayama K."/>
        </authorList>
    </citation>
    <scope>NUCLEOTIDE SEQUENCE</scope>
</reference>
<comment type="caution">
    <text evidence="1">The sequence shown here is derived from an EMBL/GenBank/DDBJ whole genome shotgun (WGS) entry which is preliminary data.</text>
</comment>
<dbReference type="EMBL" id="BKCJ011513339">
    <property type="protein sequence ID" value="GFD39237.1"/>
    <property type="molecule type" value="Genomic_DNA"/>
</dbReference>
<proteinExistence type="predicted"/>
<dbReference type="AlphaFoldDB" id="A0A699VVH8"/>
<protein>
    <submittedName>
        <fullName evidence="1">Uncharacterized protein</fullName>
    </submittedName>
</protein>
<feature type="non-terminal residue" evidence="1">
    <location>
        <position position="1"/>
    </location>
</feature>
<gene>
    <name evidence="1" type="ORF">Tci_911206</name>
</gene>
<sequence>AAEAVSNLHTTTAFSAQTRILKILRLLEITNAGKHPASLVCWARARIFSKHYGMHLGFRLLGLSQKLER</sequence>